<dbReference type="AlphaFoldDB" id="A0A7V9AAY3"/>
<feature type="domain" description="Molybdopterin dinucleotide-binding" evidence="2">
    <location>
        <begin position="10"/>
        <end position="88"/>
    </location>
</feature>
<dbReference type="GO" id="GO:0016491">
    <property type="term" value="F:oxidoreductase activity"/>
    <property type="evidence" value="ECO:0007669"/>
    <property type="project" value="InterPro"/>
</dbReference>
<dbReference type="Pfam" id="PF01568">
    <property type="entry name" value="Molydop_binding"/>
    <property type="match status" value="1"/>
</dbReference>
<feature type="compositionally biased region" description="Low complexity" evidence="1">
    <location>
        <begin position="109"/>
        <end position="119"/>
    </location>
</feature>
<dbReference type="Proteomes" id="UP000542342">
    <property type="component" value="Unassembled WGS sequence"/>
</dbReference>
<dbReference type="SUPFAM" id="SSF50692">
    <property type="entry name" value="ADC-like"/>
    <property type="match status" value="1"/>
</dbReference>
<dbReference type="EMBL" id="JACEFB010000002">
    <property type="protein sequence ID" value="MBA2225606.1"/>
    <property type="molecule type" value="Genomic_DNA"/>
</dbReference>
<accession>A0A7V9AAY3</accession>
<name>A0A7V9AAY3_9BACT</name>
<comment type="caution">
    <text evidence="3">The sequence shown here is derived from an EMBL/GenBank/DDBJ whole genome shotgun (WGS) entry which is preliminary data.</text>
</comment>
<organism evidence="3 4">
    <name type="scientific">Thermogemmata fonticola</name>
    <dbReference type="NCBI Taxonomy" id="2755323"/>
    <lineage>
        <taxon>Bacteria</taxon>
        <taxon>Pseudomonadati</taxon>
        <taxon>Planctomycetota</taxon>
        <taxon>Planctomycetia</taxon>
        <taxon>Gemmatales</taxon>
        <taxon>Gemmataceae</taxon>
        <taxon>Thermogemmata</taxon>
    </lineage>
</organism>
<dbReference type="Gene3D" id="2.40.40.20">
    <property type="match status" value="1"/>
</dbReference>
<dbReference type="RefSeq" id="WP_194537017.1">
    <property type="nucleotide sequence ID" value="NZ_JACEFB010000002.1"/>
</dbReference>
<proteinExistence type="predicted"/>
<dbReference type="InterPro" id="IPR006657">
    <property type="entry name" value="MoPterin_dinucl-bd_dom"/>
</dbReference>
<reference evidence="3 4" key="1">
    <citation type="submission" date="2020-07" db="EMBL/GenBank/DDBJ databases">
        <title>Thermogemmata thermophila gen. nov., sp. nov., a novel moderate thermophilic planctomycete from a Kamchatka hot spring.</title>
        <authorList>
            <person name="Elcheninov A.G."/>
            <person name="Podosokorskaya O.A."/>
            <person name="Kovaleva O.L."/>
            <person name="Novikov A."/>
            <person name="Bonch-Osmolovskaya E.A."/>
            <person name="Toshchakov S.V."/>
            <person name="Kublanov I.V."/>
        </authorList>
    </citation>
    <scope>NUCLEOTIDE SEQUENCE [LARGE SCALE GENOMIC DNA]</scope>
    <source>
        <strain evidence="3 4">2918</strain>
    </source>
</reference>
<sequence>MPSRYLLIPIRSNKQGVQVNVGKEGPEYQSLVTVLTMHPEDVREAGLQAGQPVRVRTVHGEAVFVCQEGNVPRGLLFVPYGPPTCRLMGGETDGTGMPTSKGWEVELEPLSSSEVLHSEAGTIPGANG</sequence>
<evidence type="ECO:0000313" key="4">
    <source>
        <dbReference type="Proteomes" id="UP000542342"/>
    </source>
</evidence>
<evidence type="ECO:0000313" key="3">
    <source>
        <dbReference type="EMBL" id="MBA2225606.1"/>
    </source>
</evidence>
<gene>
    <name evidence="3" type="ORF">H0921_05445</name>
</gene>
<evidence type="ECO:0000256" key="1">
    <source>
        <dbReference type="SAM" id="MobiDB-lite"/>
    </source>
</evidence>
<keyword evidence="4" id="KW-1185">Reference proteome</keyword>
<dbReference type="GO" id="GO:0043546">
    <property type="term" value="F:molybdopterin cofactor binding"/>
    <property type="evidence" value="ECO:0007669"/>
    <property type="project" value="InterPro"/>
</dbReference>
<feature type="region of interest" description="Disordered" evidence="1">
    <location>
        <begin position="109"/>
        <end position="128"/>
    </location>
</feature>
<dbReference type="InterPro" id="IPR009010">
    <property type="entry name" value="Asp_de-COase-like_dom_sf"/>
</dbReference>
<evidence type="ECO:0000259" key="2">
    <source>
        <dbReference type="Pfam" id="PF01568"/>
    </source>
</evidence>
<protein>
    <submittedName>
        <fullName evidence="3">Molybdopterin dinucleotide-binding protein</fullName>
    </submittedName>
</protein>